<sequence>MEANRHSSGGATSLCPELEGEDPYLPNLWICGANLTDDQELVMEYLIAHLNHPRVVSVQAAADAIHKLLPVKNIPENNKSSNATTRPSASTGMQPDNSAAKMMCEFWCLFFDIAKNIPSWHAAQARLQQLIKKLVDLYEAGAEIEKKEWMSRERDGLGTKECFMASAAEWMKYAAHLLWQQALDWDNPTSDKSGNKSSFVWDCGSPTGVMYGGEPGLHMDRWMHWYATFRKIIKNCSMLEEAKLVVHFAQVSVTAMDRVMGVPASGTVGTKQPVQFKGKVTNYLSGEDLIIESISDLCQCDSRKSDLSNVGGMAEGSPGLTLPPAVYKEGAVASETASGDRKKAKAEAKAAARGKLTIKSSAFM</sequence>
<dbReference type="Pfam" id="PF12311">
    <property type="entry name" value="DUF3632"/>
    <property type="match status" value="1"/>
</dbReference>
<reference evidence="1" key="1">
    <citation type="journal article" date="2023" name="Mol. Phylogenet. Evol.">
        <title>Genome-scale phylogeny and comparative genomics of the fungal order Sordariales.</title>
        <authorList>
            <person name="Hensen N."/>
            <person name="Bonometti L."/>
            <person name="Westerberg I."/>
            <person name="Brannstrom I.O."/>
            <person name="Guillou S."/>
            <person name="Cros-Aarteil S."/>
            <person name="Calhoun S."/>
            <person name="Haridas S."/>
            <person name="Kuo A."/>
            <person name="Mondo S."/>
            <person name="Pangilinan J."/>
            <person name="Riley R."/>
            <person name="LaButti K."/>
            <person name="Andreopoulos B."/>
            <person name="Lipzen A."/>
            <person name="Chen C."/>
            <person name="Yan M."/>
            <person name="Daum C."/>
            <person name="Ng V."/>
            <person name="Clum A."/>
            <person name="Steindorff A."/>
            <person name="Ohm R.A."/>
            <person name="Martin F."/>
            <person name="Silar P."/>
            <person name="Natvig D.O."/>
            <person name="Lalanne C."/>
            <person name="Gautier V."/>
            <person name="Ament-Velasquez S.L."/>
            <person name="Kruys A."/>
            <person name="Hutchinson M.I."/>
            <person name="Powell A.J."/>
            <person name="Barry K."/>
            <person name="Miller A.N."/>
            <person name="Grigoriev I.V."/>
            <person name="Debuchy R."/>
            <person name="Gladieux P."/>
            <person name="Hiltunen Thoren M."/>
            <person name="Johannesson H."/>
        </authorList>
    </citation>
    <scope>NUCLEOTIDE SEQUENCE</scope>
    <source>
        <strain evidence="1">FGSC 1904</strain>
    </source>
</reference>
<organism evidence="1 2">
    <name type="scientific">Sordaria brevicollis</name>
    <dbReference type="NCBI Taxonomy" id="83679"/>
    <lineage>
        <taxon>Eukaryota</taxon>
        <taxon>Fungi</taxon>
        <taxon>Dikarya</taxon>
        <taxon>Ascomycota</taxon>
        <taxon>Pezizomycotina</taxon>
        <taxon>Sordariomycetes</taxon>
        <taxon>Sordariomycetidae</taxon>
        <taxon>Sordariales</taxon>
        <taxon>Sordariaceae</taxon>
        <taxon>Sordaria</taxon>
    </lineage>
</organism>
<reference evidence="1" key="2">
    <citation type="submission" date="2023-07" db="EMBL/GenBank/DDBJ databases">
        <authorList>
            <consortium name="Lawrence Berkeley National Laboratory"/>
            <person name="Haridas S."/>
            <person name="Hensen N."/>
            <person name="Bonometti L."/>
            <person name="Westerberg I."/>
            <person name="Brannstrom I.O."/>
            <person name="Guillou S."/>
            <person name="Cros-Aarteil S."/>
            <person name="Calhoun S."/>
            <person name="Kuo A."/>
            <person name="Mondo S."/>
            <person name="Pangilinan J."/>
            <person name="Riley R."/>
            <person name="LaButti K."/>
            <person name="Andreopoulos B."/>
            <person name="Lipzen A."/>
            <person name="Chen C."/>
            <person name="Yanf M."/>
            <person name="Daum C."/>
            <person name="Ng V."/>
            <person name="Clum A."/>
            <person name="Steindorff A."/>
            <person name="Ohm R."/>
            <person name="Martin F."/>
            <person name="Silar P."/>
            <person name="Natvig D."/>
            <person name="Lalanne C."/>
            <person name="Gautier V."/>
            <person name="Ament-velasquez S.L."/>
            <person name="Kruys A."/>
            <person name="Hutchinson M.I."/>
            <person name="Powell A.J."/>
            <person name="Barry K."/>
            <person name="Miller A.N."/>
            <person name="Grigoriev I.V."/>
            <person name="Debuchy R."/>
            <person name="Gladieux P."/>
            <person name="Thoren M.H."/>
            <person name="Johannesson H."/>
        </authorList>
    </citation>
    <scope>NUCLEOTIDE SEQUENCE</scope>
    <source>
        <strain evidence="1">FGSC 1904</strain>
    </source>
</reference>
<proteinExistence type="predicted"/>
<evidence type="ECO:0000313" key="2">
    <source>
        <dbReference type="Proteomes" id="UP001281003"/>
    </source>
</evidence>
<comment type="caution">
    <text evidence="1">The sequence shown here is derived from an EMBL/GenBank/DDBJ whole genome shotgun (WGS) entry which is preliminary data.</text>
</comment>
<dbReference type="Proteomes" id="UP001281003">
    <property type="component" value="Unassembled WGS sequence"/>
</dbReference>
<keyword evidence="2" id="KW-1185">Reference proteome</keyword>
<dbReference type="EMBL" id="JAUTDP010000004">
    <property type="protein sequence ID" value="KAK3400273.1"/>
    <property type="molecule type" value="Genomic_DNA"/>
</dbReference>
<name>A0AAE0PHW1_SORBR</name>
<evidence type="ECO:0000313" key="1">
    <source>
        <dbReference type="EMBL" id="KAK3400273.1"/>
    </source>
</evidence>
<accession>A0AAE0PHW1</accession>
<dbReference type="AlphaFoldDB" id="A0AAE0PHW1"/>
<protein>
    <submittedName>
        <fullName evidence="1">Uncharacterized protein</fullName>
    </submittedName>
</protein>
<gene>
    <name evidence="1" type="ORF">B0T20DRAFT_496677</name>
</gene>
<dbReference type="InterPro" id="IPR022085">
    <property type="entry name" value="OpdG"/>
</dbReference>